<dbReference type="Gene3D" id="3.10.180.10">
    <property type="entry name" value="2,3-Dihydroxybiphenyl 1,2-Dioxygenase, domain 1"/>
    <property type="match status" value="2"/>
</dbReference>
<dbReference type="InterPro" id="IPR037523">
    <property type="entry name" value="VOC_core"/>
</dbReference>
<name>A0ABW2SMW4_9ACTO</name>
<evidence type="ECO:0000313" key="2">
    <source>
        <dbReference type="EMBL" id="MFC7581407.1"/>
    </source>
</evidence>
<keyword evidence="3" id="KW-1185">Reference proteome</keyword>
<gene>
    <name evidence="2" type="ORF">ACFQWG_09405</name>
</gene>
<proteinExistence type="predicted"/>
<dbReference type="Pfam" id="PF00903">
    <property type="entry name" value="Glyoxalase"/>
    <property type="match status" value="2"/>
</dbReference>
<protein>
    <submittedName>
        <fullName evidence="2">VOC family protein</fullName>
    </submittedName>
</protein>
<dbReference type="CDD" id="cd07247">
    <property type="entry name" value="SgaA_N_like"/>
    <property type="match status" value="1"/>
</dbReference>
<dbReference type="InterPro" id="IPR029068">
    <property type="entry name" value="Glyas_Bleomycin-R_OHBP_Dase"/>
</dbReference>
<dbReference type="EMBL" id="JBHTEF010000001">
    <property type="protein sequence ID" value="MFC7581407.1"/>
    <property type="molecule type" value="Genomic_DNA"/>
</dbReference>
<dbReference type="PANTHER" id="PTHR33993">
    <property type="entry name" value="GLYOXALASE-RELATED"/>
    <property type="match status" value="1"/>
</dbReference>
<organism evidence="2 3">
    <name type="scientific">Schaalia naturae</name>
    <dbReference type="NCBI Taxonomy" id="635203"/>
    <lineage>
        <taxon>Bacteria</taxon>
        <taxon>Bacillati</taxon>
        <taxon>Actinomycetota</taxon>
        <taxon>Actinomycetes</taxon>
        <taxon>Actinomycetales</taxon>
        <taxon>Actinomycetaceae</taxon>
        <taxon>Schaalia</taxon>
    </lineage>
</organism>
<feature type="domain" description="VOC" evidence="1">
    <location>
        <begin position="149"/>
        <end position="271"/>
    </location>
</feature>
<dbReference type="InterPro" id="IPR052164">
    <property type="entry name" value="Anthracycline_SecMetBiosynth"/>
</dbReference>
<sequence length="273" mass="28721">MTIPTLAFSAGDPCWLELMTDSMERSADFYGALFGWEFHDVGADFGHYHTITSGGAAIGGAMQTPDAAVGMPGAPVGSPDGAWTVYLHTPDIHGLAERARDAGAEVLFGPMQVGPFGWAATVRHPALGEVAAWQPLELAGLGRIGGTGLPAWFELHTPRFGAALRLLSDVFQWEVSVEADTPAFRYAQQHAGERGRAGVFDLSAEPGALPGIDAERPAQWFVYVAVPDVRKAASAAAELGGAIVEEAQDTPYGILAGIADPEGARLKLSEPRS</sequence>
<reference evidence="3" key="1">
    <citation type="journal article" date="2019" name="Int. J. Syst. Evol. Microbiol.">
        <title>The Global Catalogue of Microorganisms (GCM) 10K type strain sequencing project: providing services to taxonomists for standard genome sequencing and annotation.</title>
        <authorList>
            <consortium name="The Broad Institute Genomics Platform"/>
            <consortium name="The Broad Institute Genome Sequencing Center for Infectious Disease"/>
            <person name="Wu L."/>
            <person name="Ma J."/>
        </authorList>
    </citation>
    <scope>NUCLEOTIDE SEQUENCE [LARGE SCALE GENOMIC DNA]</scope>
    <source>
        <strain evidence="3">CCUG 56698</strain>
    </source>
</reference>
<dbReference type="Proteomes" id="UP001596527">
    <property type="component" value="Unassembled WGS sequence"/>
</dbReference>
<evidence type="ECO:0000259" key="1">
    <source>
        <dbReference type="PROSITE" id="PS51819"/>
    </source>
</evidence>
<dbReference type="PANTHER" id="PTHR33993:SF10">
    <property type="entry name" value="CONSERVED PROTEIN"/>
    <property type="match status" value="1"/>
</dbReference>
<evidence type="ECO:0000313" key="3">
    <source>
        <dbReference type="Proteomes" id="UP001596527"/>
    </source>
</evidence>
<comment type="caution">
    <text evidence="2">The sequence shown here is derived from an EMBL/GenBank/DDBJ whole genome shotgun (WGS) entry which is preliminary data.</text>
</comment>
<dbReference type="SUPFAM" id="SSF54593">
    <property type="entry name" value="Glyoxalase/Bleomycin resistance protein/Dihydroxybiphenyl dioxygenase"/>
    <property type="match status" value="2"/>
</dbReference>
<feature type="domain" description="VOC" evidence="1">
    <location>
        <begin position="12"/>
        <end position="135"/>
    </location>
</feature>
<dbReference type="PROSITE" id="PS51819">
    <property type="entry name" value="VOC"/>
    <property type="match status" value="2"/>
</dbReference>
<accession>A0ABW2SMW4</accession>
<dbReference type="RefSeq" id="WP_380974699.1">
    <property type="nucleotide sequence ID" value="NZ_JBHTEF010000001.1"/>
</dbReference>
<dbReference type="InterPro" id="IPR004360">
    <property type="entry name" value="Glyas_Fos-R_dOase_dom"/>
</dbReference>